<accession>A0A6G8S7F8</accession>
<reference evidence="2 3" key="1">
    <citation type="submission" date="2020-03" db="EMBL/GenBank/DDBJ databases">
        <authorList>
            <person name="Zhu W."/>
        </authorList>
    </citation>
    <scope>NUCLEOTIDE SEQUENCE [LARGE SCALE GENOMIC DNA]</scope>
    <source>
        <strain evidence="2 3">185</strain>
    </source>
</reference>
<proteinExistence type="predicted"/>
<dbReference type="Proteomes" id="UP000501939">
    <property type="component" value="Chromosome"/>
</dbReference>
<organism evidence="2 3">
    <name type="scientific">Acinetobacter lanii</name>
    <dbReference type="NCBI Taxonomy" id="2715163"/>
    <lineage>
        <taxon>Bacteria</taxon>
        <taxon>Pseudomonadati</taxon>
        <taxon>Pseudomonadota</taxon>
        <taxon>Gammaproteobacteria</taxon>
        <taxon>Moraxellales</taxon>
        <taxon>Moraxellaceae</taxon>
        <taxon>Acinetobacter</taxon>
    </lineage>
</organism>
<feature type="transmembrane region" description="Helical" evidence="1">
    <location>
        <begin position="75"/>
        <end position="93"/>
    </location>
</feature>
<dbReference type="KEGG" id="alj:G8D99_13850"/>
<name>A0A6G8S7F8_9GAMM</name>
<keyword evidence="1" id="KW-1133">Transmembrane helix</keyword>
<evidence type="ECO:0000256" key="1">
    <source>
        <dbReference type="SAM" id="Phobius"/>
    </source>
</evidence>
<dbReference type="EMBL" id="CP049916">
    <property type="protein sequence ID" value="QIO09988.1"/>
    <property type="molecule type" value="Genomic_DNA"/>
</dbReference>
<protein>
    <submittedName>
        <fullName evidence="2">Type IV pilin accessory protein</fullName>
    </submittedName>
</protein>
<dbReference type="NCBIfam" id="NF041437">
    <property type="entry name" value="TfpZ"/>
    <property type="match status" value="1"/>
</dbReference>
<keyword evidence="1" id="KW-0812">Transmembrane</keyword>
<dbReference type="InterPro" id="IPR047814">
    <property type="entry name" value="TfpX/TfpZ-like"/>
</dbReference>
<gene>
    <name evidence="2" type="ORF">G8D99_13850</name>
</gene>
<sequence>MSKRLKFACKHFLISALIGTLTALLIYYVWYPYPLNIAVGVDQIFLMFIGIDIIIGPILGFLVYKESKKNLKFDLFIVVLFQFSAFIFGLISLEKARPAWIVFNLNQFELILKNEIILPANKSNLKYKESSWFGPQWVSTTPAKNITQKNNDIFDAVFNHVSTAQKVERYTDIRHAKSTIINKSIAIKELSRFNEDVSILQTIPEATKYLPLKSKLVDMTVLLDENGNAIKIVNLRPW</sequence>
<dbReference type="AlphaFoldDB" id="A0A6G8S7F8"/>
<evidence type="ECO:0000313" key="3">
    <source>
        <dbReference type="Proteomes" id="UP000501939"/>
    </source>
</evidence>
<dbReference type="RefSeq" id="WP_166326881.1">
    <property type="nucleotide sequence ID" value="NZ_CP049916.1"/>
</dbReference>
<keyword evidence="1" id="KW-0472">Membrane</keyword>
<feature type="transmembrane region" description="Helical" evidence="1">
    <location>
        <begin position="12"/>
        <end position="31"/>
    </location>
</feature>
<keyword evidence="3" id="KW-1185">Reference proteome</keyword>
<evidence type="ECO:0000313" key="2">
    <source>
        <dbReference type="EMBL" id="QIO09988.1"/>
    </source>
</evidence>
<feature type="transmembrane region" description="Helical" evidence="1">
    <location>
        <begin position="43"/>
        <end position="63"/>
    </location>
</feature>